<keyword evidence="4" id="KW-1185">Reference proteome</keyword>
<comment type="caution">
    <text evidence="3">The sequence shown here is derived from an EMBL/GenBank/DDBJ whole genome shotgun (WGS) entry which is preliminary data.</text>
</comment>
<protein>
    <submittedName>
        <fullName evidence="3">CAAX protease self-immunity</fullName>
    </submittedName>
</protein>
<keyword evidence="1" id="KW-0812">Transmembrane</keyword>
<dbReference type="EMBL" id="FXUG01000013">
    <property type="protein sequence ID" value="SMP70570.1"/>
    <property type="molecule type" value="Genomic_DNA"/>
</dbReference>
<feature type="transmembrane region" description="Helical" evidence="1">
    <location>
        <begin position="53"/>
        <end position="75"/>
    </location>
</feature>
<dbReference type="GO" id="GO:0006508">
    <property type="term" value="P:proteolysis"/>
    <property type="evidence" value="ECO:0007669"/>
    <property type="project" value="UniProtKB-KW"/>
</dbReference>
<reference evidence="3 4" key="1">
    <citation type="submission" date="2017-05" db="EMBL/GenBank/DDBJ databases">
        <authorList>
            <person name="Varghese N."/>
            <person name="Submissions S."/>
        </authorList>
    </citation>
    <scope>NUCLEOTIDE SEQUENCE [LARGE SCALE GENOMIC DNA]</scope>
    <source>
        <strain evidence="3 4">DSM 25457</strain>
    </source>
</reference>
<dbReference type="PANTHER" id="PTHR43592">
    <property type="entry name" value="CAAX AMINO TERMINAL PROTEASE"/>
    <property type="match status" value="1"/>
</dbReference>
<evidence type="ECO:0000256" key="1">
    <source>
        <dbReference type="SAM" id="Phobius"/>
    </source>
</evidence>
<accession>A0ABY1QHA7</accession>
<sequence>MTDSELDEEQTPDELFRTAVLVEGGLGAIALGAGYLVGPSARDLVPTTEQWEAIVGGIGLGIVATIPLLLFMSVLRRIKHPAIEKLDELSDHPMIGLMLKLNAWELLAISLCAGVGEELLFRGWLMPFLASMVGEGLSPATEAFSLLPEDVSVDRPWWAWGGFASQVALQPDATATWTEQFSSWWTATQGWPMVVALIGSSVLFGFVHPMTKLYIFVTGMMGFYFAVLLILSGNLLIPIVAHALYDAVQLWSAASEAKSTGTASD</sequence>
<dbReference type="Pfam" id="PF02517">
    <property type="entry name" value="Rce1-like"/>
    <property type="match status" value="1"/>
</dbReference>
<dbReference type="GO" id="GO:0008233">
    <property type="term" value="F:peptidase activity"/>
    <property type="evidence" value="ECO:0007669"/>
    <property type="project" value="UniProtKB-KW"/>
</dbReference>
<feature type="transmembrane region" description="Helical" evidence="1">
    <location>
        <begin position="20"/>
        <end position="41"/>
    </location>
</feature>
<gene>
    <name evidence="3" type="ORF">SAMN06265222_11380</name>
</gene>
<keyword evidence="3" id="KW-0378">Hydrolase</keyword>
<keyword evidence="3" id="KW-0645">Protease</keyword>
<dbReference type="RefSeq" id="WP_283434334.1">
    <property type="nucleotide sequence ID" value="NZ_FXUG01000013.1"/>
</dbReference>
<feature type="transmembrane region" description="Helical" evidence="1">
    <location>
        <begin position="191"/>
        <end position="211"/>
    </location>
</feature>
<evidence type="ECO:0000313" key="4">
    <source>
        <dbReference type="Proteomes" id="UP001158067"/>
    </source>
</evidence>
<evidence type="ECO:0000259" key="2">
    <source>
        <dbReference type="Pfam" id="PF02517"/>
    </source>
</evidence>
<keyword evidence="1" id="KW-0472">Membrane</keyword>
<dbReference type="Proteomes" id="UP001158067">
    <property type="component" value="Unassembled WGS sequence"/>
</dbReference>
<feature type="domain" description="CAAX prenyl protease 2/Lysostaphin resistance protein A-like" evidence="2">
    <location>
        <begin position="102"/>
        <end position="248"/>
    </location>
</feature>
<dbReference type="PANTHER" id="PTHR43592:SF15">
    <property type="entry name" value="CAAX AMINO TERMINAL PROTEASE FAMILY PROTEIN"/>
    <property type="match status" value="1"/>
</dbReference>
<name>A0ABY1QHA7_9BACT</name>
<feature type="transmembrane region" description="Helical" evidence="1">
    <location>
        <begin position="95"/>
        <end position="116"/>
    </location>
</feature>
<evidence type="ECO:0000313" key="3">
    <source>
        <dbReference type="EMBL" id="SMP70570.1"/>
    </source>
</evidence>
<proteinExistence type="predicted"/>
<keyword evidence="1" id="KW-1133">Transmembrane helix</keyword>
<organism evidence="3 4">
    <name type="scientific">Neorhodopirellula lusitana</name>
    <dbReference type="NCBI Taxonomy" id="445327"/>
    <lineage>
        <taxon>Bacteria</taxon>
        <taxon>Pseudomonadati</taxon>
        <taxon>Planctomycetota</taxon>
        <taxon>Planctomycetia</taxon>
        <taxon>Pirellulales</taxon>
        <taxon>Pirellulaceae</taxon>
        <taxon>Neorhodopirellula</taxon>
    </lineage>
</organism>
<dbReference type="InterPro" id="IPR003675">
    <property type="entry name" value="Rce1/LyrA-like_dom"/>
</dbReference>
<feature type="transmembrane region" description="Helical" evidence="1">
    <location>
        <begin position="223"/>
        <end position="245"/>
    </location>
</feature>